<dbReference type="PANTHER" id="PTHR14499">
    <property type="entry name" value="POTASSIUM CHANNEL TETRAMERIZATION DOMAIN-CONTAINING"/>
    <property type="match status" value="1"/>
</dbReference>
<keyword evidence="1" id="KW-0472">Membrane</keyword>
<dbReference type="InterPro" id="IPR003131">
    <property type="entry name" value="T1-type_BTB"/>
</dbReference>
<evidence type="ECO:0000313" key="3">
    <source>
        <dbReference type="Proteomes" id="UP000695022"/>
    </source>
</evidence>
<dbReference type="GeneID" id="106810619"/>
<feature type="domain" description="BTB" evidence="2">
    <location>
        <begin position="15"/>
        <end position="113"/>
    </location>
</feature>
<sequence>MKNKSDDLNKQKLPSVVDLNVGGKLYTTRLCTLRRYPDSLLAAMFSGKYRLDHDEAYRIFIDRDGAYFQYILNWLRDDELPPVGVADAVLKEARFYGLQALVTGLQSYPLMYAGVDGLHSTLYGQMRQSQARGSTMQNYVLMLSAALLAILFCFVGYAVSQVKVHLSSLSTP</sequence>
<keyword evidence="1" id="KW-1133">Transmembrane helix</keyword>
<keyword evidence="1" id="KW-0812">Transmembrane</keyword>
<dbReference type="InterPro" id="IPR000210">
    <property type="entry name" value="BTB/POZ_dom"/>
</dbReference>
<organism evidence="3 4">
    <name type="scientific">Priapulus caudatus</name>
    <name type="common">Priapulid worm</name>
    <dbReference type="NCBI Taxonomy" id="37621"/>
    <lineage>
        <taxon>Eukaryota</taxon>
        <taxon>Metazoa</taxon>
        <taxon>Ecdysozoa</taxon>
        <taxon>Scalidophora</taxon>
        <taxon>Priapulida</taxon>
        <taxon>Priapulimorpha</taxon>
        <taxon>Priapulimorphida</taxon>
        <taxon>Priapulidae</taxon>
        <taxon>Priapulus</taxon>
    </lineage>
</organism>
<dbReference type="RefSeq" id="XP_014669531.1">
    <property type="nucleotide sequence ID" value="XM_014814045.1"/>
</dbReference>
<protein>
    <submittedName>
        <fullName evidence="4">BTB/POZ domain-containing protein KCTD7-like</fullName>
    </submittedName>
</protein>
<evidence type="ECO:0000313" key="4">
    <source>
        <dbReference type="RefSeq" id="XP_014669531.1"/>
    </source>
</evidence>
<feature type="transmembrane region" description="Helical" evidence="1">
    <location>
        <begin position="139"/>
        <end position="159"/>
    </location>
</feature>
<dbReference type="Pfam" id="PF02214">
    <property type="entry name" value="BTB_2"/>
    <property type="match status" value="1"/>
</dbReference>
<name>A0ABM1EBG0_PRICU</name>
<keyword evidence="3" id="KW-1185">Reference proteome</keyword>
<dbReference type="PANTHER" id="PTHR14499:SF145">
    <property type="entry name" value="POTASSIUM CHANNEL REGULATORY PROTEIN-LIKE"/>
    <property type="match status" value="1"/>
</dbReference>
<reference evidence="4" key="1">
    <citation type="submission" date="2025-08" db="UniProtKB">
        <authorList>
            <consortium name="RefSeq"/>
        </authorList>
    </citation>
    <scope>IDENTIFICATION</scope>
</reference>
<dbReference type="SMART" id="SM00225">
    <property type="entry name" value="BTB"/>
    <property type="match status" value="1"/>
</dbReference>
<proteinExistence type="predicted"/>
<evidence type="ECO:0000256" key="1">
    <source>
        <dbReference type="SAM" id="Phobius"/>
    </source>
</evidence>
<accession>A0ABM1EBG0</accession>
<dbReference type="SUPFAM" id="SSF54695">
    <property type="entry name" value="POZ domain"/>
    <property type="match status" value="1"/>
</dbReference>
<dbReference type="Gene3D" id="3.30.710.10">
    <property type="entry name" value="Potassium Channel Kv1.1, Chain A"/>
    <property type="match status" value="1"/>
</dbReference>
<dbReference type="InterPro" id="IPR011333">
    <property type="entry name" value="SKP1/BTB/POZ_sf"/>
</dbReference>
<dbReference type="Proteomes" id="UP000695022">
    <property type="component" value="Unplaced"/>
</dbReference>
<evidence type="ECO:0000259" key="2">
    <source>
        <dbReference type="SMART" id="SM00225"/>
    </source>
</evidence>
<gene>
    <name evidence="4" type="primary">LOC106810619</name>
</gene>